<organism evidence="3">
    <name type="scientific">Gloeotilopsis sterilis</name>
    <name type="common">Green alga</name>
    <dbReference type="NCBI Taxonomy" id="160069"/>
    <lineage>
        <taxon>Eukaryota</taxon>
        <taxon>Viridiplantae</taxon>
        <taxon>Chlorophyta</taxon>
        <taxon>core chlorophytes</taxon>
        <taxon>Ulvophyceae</taxon>
        <taxon>OUU clade</taxon>
        <taxon>Ulotrichales</taxon>
        <taxon>Ulotrichaceae</taxon>
        <taxon>Gloeotilopsis</taxon>
    </lineage>
</organism>
<keyword evidence="3" id="KW-0934">Plastid</keyword>
<gene>
    <name evidence="3" type="primary">ycf20</name>
</gene>
<geneLocation type="chloroplast" evidence="3"/>
<protein>
    <submittedName>
        <fullName evidence="3">Hypothetical chloroplast RF20</fullName>
    </submittedName>
</protein>
<feature type="transmembrane region" description="Helical" evidence="2">
    <location>
        <begin position="29"/>
        <end position="50"/>
    </location>
</feature>
<evidence type="ECO:0000256" key="2">
    <source>
        <dbReference type="SAM" id="Phobius"/>
    </source>
</evidence>
<keyword evidence="2" id="KW-0812">Transmembrane</keyword>
<dbReference type="EMBL" id="KM462877">
    <property type="protein sequence ID" value="AIT94810.1"/>
    <property type="molecule type" value="Genomic_DNA"/>
</dbReference>
<keyword evidence="2" id="KW-1133">Transmembrane helix</keyword>
<reference evidence="3" key="1">
    <citation type="journal article" date="2014" name="BMC Evol. Biol.">
        <title>Chloroplast phylogenomic analysis resolves deep-level relationships within the green algal class Trebouxiophyceae.</title>
        <authorList>
            <person name="Lemieux C."/>
            <person name="Otis C."/>
            <person name="Turmel M."/>
        </authorList>
    </citation>
    <scope>NUCLEOTIDE SEQUENCE</scope>
</reference>
<accession>A0A097KNR2</accession>
<dbReference type="GeneID" id="22160013"/>
<proteinExistence type="inferred from homology"/>
<dbReference type="AlphaFoldDB" id="A0A097KNR2"/>
<dbReference type="RefSeq" id="YP_009105992.1">
    <property type="nucleotide sequence ID" value="NC_025538.1"/>
</dbReference>
<evidence type="ECO:0000256" key="1">
    <source>
        <dbReference type="ARBA" id="ARBA00009846"/>
    </source>
</evidence>
<keyword evidence="2" id="KW-0472">Membrane</keyword>
<dbReference type="Pfam" id="PF04483">
    <property type="entry name" value="DUF565"/>
    <property type="match status" value="1"/>
</dbReference>
<evidence type="ECO:0000313" key="3">
    <source>
        <dbReference type="EMBL" id="AIT94810.1"/>
    </source>
</evidence>
<name>A0A097KNR2_GLOST</name>
<feature type="transmembrane region" description="Helical" evidence="2">
    <location>
        <begin position="56"/>
        <end position="78"/>
    </location>
</feature>
<dbReference type="InterPro" id="IPR007572">
    <property type="entry name" value="Uncharacterised_Ycf20"/>
</dbReference>
<comment type="similarity">
    <text evidence="1">Belongs to the ycf20 family.</text>
</comment>
<keyword evidence="3" id="KW-0150">Chloroplast</keyword>
<feature type="transmembrane region" description="Helical" evidence="2">
    <location>
        <begin position="98"/>
        <end position="118"/>
    </location>
</feature>
<sequence>MSKKLRISQIFTNLVNTAYLKFLSIERKLSLNLLFIFIGFLVGNLFGNFLLQFRKIINLDIGIILIILLLMEFLNFTIYLKKNRKFLFFFKNFKQINFFLNLNFFKIGTLLGFFIDAFKVGS</sequence>